<keyword evidence="5" id="KW-1185">Reference proteome</keyword>
<gene>
    <name evidence="4" type="ORF">HMPREF0663_11536</name>
</gene>
<feature type="chain" id="PRO_5003223936" description="Outer membrane protein beta-barrel domain-containing protein" evidence="2">
    <location>
        <begin position="22"/>
        <end position="182"/>
    </location>
</feature>
<dbReference type="InterPro" id="IPR011250">
    <property type="entry name" value="OMP/PagP_B-barrel"/>
</dbReference>
<dbReference type="eggNOG" id="COG3637">
    <property type="taxonomic scope" value="Bacteria"/>
</dbReference>
<dbReference type="EMBL" id="AEPE02000005">
    <property type="protein sequence ID" value="EFZ36623.1"/>
    <property type="molecule type" value="Genomic_DNA"/>
</dbReference>
<evidence type="ECO:0000313" key="4">
    <source>
        <dbReference type="EMBL" id="EFZ36623.1"/>
    </source>
</evidence>
<dbReference type="AlphaFoldDB" id="E7RQT5"/>
<feature type="signal peptide" evidence="2">
    <location>
        <begin position="1"/>
        <end position="21"/>
    </location>
</feature>
<comment type="caution">
    <text evidence="4">The sequence shown here is derived from an EMBL/GenBank/DDBJ whole genome shotgun (WGS) entry which is preliminary data.</text>
</comment>
<dbReference type="InterPro" id="IPR027385">
    <property type="entry name" value="Beta-barrel_OMP"/>
</dbReference>
<name>E7RQT5_9BACT</name>
<evidence type="ECO:0000313" key="5">
    <source>
        <dbReference type="Proteomes" id="UP000005580"/>
    </source>
</evidence>
<proteinExistence type="predicted"/>
<keyword evidence="1 2" id="KW-0732">Signal</keyword>
<dbReference type="Pfam" id="PF13505">
    <property type="entry name" value="OMP_b-brl"/>
    <property type="match status" value="1"/>
</dbReference>
<evidence type="ECO:0000259" key="3">
    <source>
        <dbReference type="Pfam" id="PF13505"/>
    </source>
</evidence>
<feature type="domain" description="Outer membrane protein beta-barrel" evidence="3">
    <location>
        <begin position="10"/>
        <end position="182"/>
    </location>
</feature>
<sequence>MIMKKFFMTLAAAIIAVSASAQVYVGGNVGISSVKIAGGDSETAYKFLPEFGYNIDRDWAVGMVVGWGKGDPVEIEEHLKNAAKTFEINPYVRYTALHSKYVNVFFDGSVGYRSYKNVGSEYSFGIKPGLSVNLNDRFSFVAHVGFLGYKCYDPKADNTKNSSAWGVDVNGNNVTFGVYYNF</sequence>
<protein>
    <recommendedName>
        <fullName evidence="3">Outer membrane protein beta-barrel domain-containing protein</fullName>
    </recommendedName>
</protein>
<evidence type="ECO:0000256" key="1">
    <source>
        <dbReference type="ARBA" id="ARBA00022729"/>
    </source>
</evidence>
<evidence type="ECO:0000256" key="2">
    <source>
        <dbReference type="SAM" id="SignalP"/>
    </source>
</evidence>
<dbReference type="Proteomes" id="UP000005580">
    <property type="component" value="Unassembled WGS sequence"/>
</dbReference>
<reference evidence="4" key="1">
    <citation type="submission" date="2011-01" db="EMBL/GenBank/DDBJ databases">
        <authorList>
            <person name="Muzny D."/>
            <person name="Qin X."/>
            <person name="Buhay C."/>
            <person name="Dugan-Rocha S."/>
            <person name="Ding Y."/>
            <person name="Chen G."/>
            <person name="Hawes A."/>
            <person name="Holder M."/>
            <person name="Jhangiani S."/>
            <person name="Johnson A."/>
            <person name="Khan Z."/>
            <person name="Li Z."/>
            <person name="Liu W."/>
            <person name="Liu X."/>
            <person name="Perez L."/>
            <person name="Shen H."/>
            <person name="Wang Q."/>
            <person name="Watt J."/>
            <person name="Xi L."/>
            <person name="Xin Y."/>
            <person name="Zhou J."/>
            <person name="Deng J."/>
            <person name="Jiang H."/>
            <person name="Liu Y."/>
            <person name="Qu J."/>
            <person name="Song X.-Z."/>
            <person name="Zhang L."/>
            <person name="Villasana D."/>
            <person name="Johnson A."/>
            <person name="Liu J."/>
            <person name="Liyanage D."/>
            <person name="Lorensuhewa L."/>
            <person name="Robinson T."/>
            <person name="Song A."/>
            <person name="Song B.-B."/>
            <person name="Dinh H."/>
            <person name="Thornton R."/>
            <person name="Coyle M."/>
            <person name="Francisco L."/>
            <person name="Jackson L."/>
            <person name="Javaid M."/>
            <person name="Korchina V."/>
            <person name="Kovar C."/>
            <person name="Mata R."/>
            <person name="Mathew T."/>
            <person name="Ngo R."/>
            <person name="Nguyen L."/>
            <person name="Nguyen N."/>
            <person name="Okwuonu G."/>
            <person name="Ongeri F."/>
            <person name="Pham C."/>
            <person name="Simmons D."/>
            <person name="Wilczek-Boney K."/>
            <person name="Hale W."/>
            <person name="Jakkamsetti A."/>
            <person name="Pham P."/>
            <person name="Ruth R."/>
            <person name="San Lucas F."/>
            <person name="Warren J."/>
            <person name="Zhang J."/>
            <person name="Zhao Z."/>
            <person name="Zhou C."/>
            <person name="Zhu D."/>
            <person name="Lee S."/>
            <person name="Bess C."/>
            <person name="Blankenburg K."/>
            <person name="Forbes L."/>
            <person name="Fu Q."/>
            <person name="Gubbala S."/>
            <person name="Hirani K."/>
            <person name="Jayaseelan J.C."/>
            <person name="Lara F."/>
            <person name="Munidasa M."/>
            <person name="Palculict T."/>
            <person name="Patil S."/>
            <person name="Pu L.-L."/>
            <person name="Saada N."/>
            <person name="Tang L."/>
            <person name="Weissenberger G."/>
            <person name="Zhu Y."/>
            <person name="Hemphill L."/>
            <person name="Shang Y."/>
            <person name="Youmans B."/>
            <person name="Ayvaz T."/>
            <person name="Ross M."/>
            <person name="Santibanez J."/>
            <person name="Aqrawi P."/>
            <person name="Gross S."/>
            <person name="Joshi V."/>
            <person name="Fowler G."/>
            <person name="Nazareth L."/>
            <person name="Reid J."/>
            <person name="Worley K."/>
            <person name="Petrosino J."/>
            <person name="Highlander S."/>
            <person name="Gibbs R."/>
        </authorList>
    </citation>
    <scope>NUCLEOTIDE SEQUENCE [LARGE SCALE GENOMIC DNA]</scope>
    <source>
        <strain evidence="4">ATCC 33269</strain>
    </source>
</reference>
<dbReference type="HOGENOM" id="CLU_100971_2_0_10"/>
<accession>E7RQT5</accession>
<organism evidence="4 5">
    <name type="scientific">Hoylesella oralis ATCC 33269</name>
    <dbReference type="NCBI Taxonomy" id="873533"/>
    <lineage>
        <taxon>Bacteria</taxon>
        <taxon>Pseudomonadati</taxon>
        <taxon>Bacteroidota</taxon>
        <taxon>Bacteroidia</taxon>
        <taxon>Bacteroidales</taxon>
        <taxon>Prevotellaceae</taxon>
        <taxon>Hoylesella</taxon>
    </lineage>
</organism>
<dbReference type="STRING" id="28134.SAMN05444288_2347"/>
<dbReference type="SUPFAM" id="SSF56925">
    <property type="entry name" value="OMPA-like"/>
    <property type="match status" value="1"/>
</dbReference>